<comment type="similarity">
    <text evidence="1">Belongs to the carbohydrate kinase PfkB family.</text>
</comment>
<name>A0A5J5KY43_9MICC</name>
<evidence type="ECO:0000256" key="4">
    <source>
        <dbReference type="ARBA" id="ARBA00022777"/>
    </source>
</evidence>
<proteinExistence type="inferred from homology"/>
<keyword evidence="2" id="KW-0808">Transferase</keyword>
<keyword evidence="4 7" id="KW-0418">Kinase</keyword>
<dbReference type="GO" id="GO:0005524">
    <property type="term" value="F:ATP binding"/>
    <property type="evidence" value="ECO:0007669"/>
    <property type="project" value="UniProtKB-KW"/>
</dbReference>
<dbReference type="Proteomes" id="UP000325957">
    <property type="component" value="Unassembled WGS sequence"/>
</dbReference>
<sequence>MLTVIGEALIDVVSRPDREPVRHPGGSPMNVALGLARLGHPVRFLGAWGDDDDGRLIAQHLGAEGIELPLPTHDGSTSVAKAVIADDGSADYYFDMTWELPVAQSELEGIVADSTALHVGSIATVLEPGAANVVEAVKAAAGKVLVSYDPNCRPQITTDVDEVRARAELLVASADLVKASDEDLQWLYPGSTLQESARAWHRLGAKMVVVTRGHLGPWAINEATGPEGIEVPARPTDVVDTVGAGDTFMAALISDLTDRGIGGPGAGERLAVMTEEDLTAVLRRAADAAAITVSRAGADLPRRDELDALAEISG</sequence>
<dbReference type="PANTHER" id="PTHR43085:SF1">
    <property type="entry name" value="PSEUDOURIDINE KINASE-RELATED"/>
    <property type="match status" value="1"/>
</dbReference>
<dbReference type="InterPro" id="IPR011611">
    <property type="entry name" value="PfkB_dom"/>
</dbReference>
<evidence type="ECO:0000259" key="6">
    <source>
        <dbReference type="Pfam" id="PF00294"/>
    </source>
</evidence>
<dbReference type="InterPro" id="IPR029056">
    <property type="entry name" value="Ribokinase-like"/>
</dbReference>
<accession>A0A5J5KY43</accession>
<evidence type="ECO:0000256" key="3">
    <source>
        <dbReference type="ARBA" id="ARBA00022741"/>
    </source>
</evidence>
<gene>
    <name evidence="7" type="ORF">FCK90_08200</name>
</gene>
<keyword evidence="8" id="KW-1185">Reference proteome</keyword>
<dbReference type="PANTHER" id="PTHR43085">
    <property type="entry name" value="HEXOKINASE FAMILY MEMBER"/>
    <property type="match status" value="1"/>
</dbReference>
<dbReference type="CDD" id="cd01167">
    <property type="entry name" value="bac_FRK"/>
    <property type="match status" value="1"/>
</dbReference>
<feature type="domain" description="Carbohydrate kinase PfkB" evidence="6">
    <location>
        <begin position="2"/>
        <end position="301"/>
    </location>
</feature>
<dbReference type="AlphaFoldDB" id="A0A5J5KY43"/>
<organism evidence="7 8">
    <name type="scientific">Kocuria coralli</name>
    <dbReference type="NCBI Taxonomy" id="1461025"/>
    <lineage>
        <taxon>Bacteria</taxon>
        <taxon>Bacillati</taxon>
        <taxon>Actinomycetota</taxon>
        <taxon>Actinomycetes</taxon>
        <taxon>Micrococcales</taxon>
        <taxon>Micrococcaceae</taxon>
        <taxon>Kocuria</taxon>
    </lineage>
</organism>
<comment type="caution">
    <text evidence="7">The sequence shown here is derived from an EMBL/GenBank/DDBJ whole genome shotgun (WGS) entry which is preliminary data.</text>
</comment>
<keyword evidence="5" id="KW-0067">ATP-binding</keyword>
<protein>
    <submittedName>
        <fullName evidence="7">Carbohydrate kinase</fullName>
    </submittedName>
</protein>
<keyword evidence="3" id="KW-0547">Nucleotide-binding</keyword>
<evidence type="ECO:0000256" key="5">
    <source>
        <dbReference type="ARBA" id="ARBA00022840"/>
    </source>
</evidence>
<dbReference type="EMBL" id="SZWF01000008">
    <property type="protein sequence ID" value="KAA9394220.1"/>
    <property type="molecule type" value="Genomic_DNA"/>
</dbReference>
<dbReference type="Pfam" id="PF00294">
    <property type="entry name" value="PfkB"/>
    <property type="match status" value="1"/>
</dbReference>
<dbReference type="PROSITE" id="PS00584">
    <property type="entry name" value="PFKB_KINASES_2"/>
    <property type="match status" value="1"/>
</dbReference>
<dbReference type="PROSITE" id="PS00583">
    <property type="entry name" value="PFKB_KINASES_1"/>
    <property type="match status" value="1"/>
</dbReference>
<dbReference type="SUPFAM" id="SSF53613">
    <property type="entry name" value="Ribokinase-like"/>
    <property type="match status" value="1"/>
</dbReference>
<dbReference type="OrthoDB" id="9795789at2"/>
<evidence type="ECO:0000256" key="2">
    <source>
        <dbReference type="ARBA" id="ARBA00022679"/>
    </source>
</evidence>
<reference evidence="7 8" key="1">
    <citation type="submission" date="2019-05" db="EMBL/GenBank/DDBJ databases">
        <title>Kocuria coralli sp. nov., a novel actinobacterium isolated from coral reef seawater.</title>
        <authorList>
            <person name="Li J."/>
        </authorList>
    </citation>
    <scope>NUCLEOTIDE SEQUENCE [LARGE SCALE GENOMIC DNA]</scope>
    <source>
        <strain evidence="7 8">SCSIO 13007</strain>
    </source>
</reference>
<evidence type="ECO:0000313" key="8">
    <source>
        <dbReference type="Proteomes" id="UP000325957"/>
    </source>
</evidence>
<dbReference type="GO" id="GO:0016301">
    <property type="term" value="F:kinase activity"/>
    <property type="evidence" value="ECO:0007669"/>
    <property type="project" value="UniProtKB-KW"/>
</dbReference>
<evidence type="ECO:0000256" key="1">
    <source>
        <dbReference type="ARBA" id="ARBA00010688"/>
    </source>
</evidence>
<dbReference type="RefSeq" id="WP_158033822.1">
    <property type="nucleotide sequence ID" value="NZ_ML708617.1"/>
</dbReference>
<dbReference type="InterPro" id="IPR002173">
    <property type="entry name" value="Carboh/pur_kinase_PfkB_CS"/>
</dbReference>
<dbReference type="Gene3D" id="3.40.1190.20">
    <property type="match status" value="1"/>
</dbReference>
<evidence type="ECO:0000313" key="7">
    <source>
        <dbReference type="EMBL" id="KAA9394220.1"/>
    </source>
</evidence>
<dbReference type="InterPro" id="IPR050306">
    <property type="entry name" value="PfkB_Carbo_kinase"/>
</dbReference>